<sequence>MVKSICCCSAPKCFDWWPVGQYQFRSFCLLLASSSSLRFFSISATGGLCPSKSQIHARLFPFGYEASIGKTCTEKGCFASRGWYTVIPRPA</sequence>
<name>A0A4Y2TXQ7_ARAVE</name>
<evidence type="ECO:0000313" key="1">
    <source>
        <dbReference type="EMBL" id="GBO05479.1"/>
    </source>
</evidence>
<gene>
    <name evidence="1" type="ORF">AVEN_60533_1</name>
</gene>
<evidence type="ECO:0000313" key="2">
    <source>
        <dbReference type="Proteomes" id="UP000499080"/>
    </source>
</evidence>
<dbReference type="EMBL" id="BGPR01032104">
    <property type="protein sequence ID" value="GBO05479.1"/>
    <property type="molecule type" value="Genomic_DNA"/>
</dbReference>
<reference evidence="1 2" key="1">
    <citation type="journal article" date="2019" name="Sci. Rep.">
        <title>Orb-weaving spider Araneus ventricosus genome elucidates the spidroin gene catalogue.</title>
        <authorList>
            <person name="Kono N."/>
            <person name="Nakamura H."/>
            <person name="Ohtoshi R."/>
            <person name="Moran D.A.P."/>
            <person name="Shinohara A."/>
            <person name="Yoshida Y."/>
            <person name="Fujiwara M."/>
            <person name="Mori M."/>
            <person name="Tomita M."/>
            <person name="Arakawa K."/>
        </authorList>
    </citation>
    <scope>NUCLEOTIDE SEQUENCE [LARGE SCALE GENOMIC DNA]</scope>
</reference>
<dbReference type="AlphaFoldDB" id="A0A4Y2TXQ7"/>
<dbReference type="Proteomes" id="UP000499080">
    <property type="component" value="Unassembled WGS sequence"/>
</dbReference>
<proteinExistence type="predicted"/>
<keyword evidence="2" id="KW-1185">Reference proteome</keyword>
<organism evidence="1 2">
    <name type="scientific">Araneus ventricosus</name>
    <name type="common">Orbweaver spider</name>
    <name type="synonym">Epeira ventricosa</name>
    <dbReference type="NCBI Taxonomy" id="182803"/>
    <lineage>
        <taxon>Eukaryota</taxon>
        <taxon>Metazoa</taxon>
        <taxon>Ecdysozoa</taxon>
        <taxon>Arthropoda</taxon>
        <taxon>Chelicerata</taxon>
        <taxon>Arachnida</taxon>
        <taxon>Araneae</taxon>
        <taxon>Araneomorphae</taxon>
        <taxon>Entelegynae</taxon>
        <taxon>Araneoidea</taxon>
        <taxon>Araneidae</taxon>
        <taxon>Araneus</taxon>
    </lineage>
</organism>
<comment type="caution">
    <text evidence="1">The sequence shown here is derived from an EMBL/GenBank/DDBJ whole genome shotgun (WGS) entry which is preliminary data.</text>
</comment>
<accession>A0A4Y2TXQ7</accession>
<protein>
    <submittedName>
        <fullName evidence="1">Uncharacterized protein</fullName>
    </submittedName>
</protein>